<accession>A0AB36CMQ2</accession>
<evidence type="ECO:0000313" key="2">
    <source>
        <dbReference type="Proteomes" id="UP000544551"/>
    </source>
</evidence>
<sequence length="299" mass="32700">MELRQILNKLNNPNSLLHGVVSTGAVTALTLVEPRKLTTGRRLAHRGAIAGLAAWSMHAGLRPVNEDDFDVIGPIGRAAITTGTAGAVMGVAEVSEGLDARLHDAVRRTGVSHPRLWLAAGGGAFAAAAWWLGRSFDGGGVNLDEFLPDAPNRTLHEVPDNLRAIISTLLEATDEFAARQLRKQLAEASVYHWDGEAPDFDTAQFHVPNHIARVVPGNYRFPVIGQFTAIEDLPFTIEFFIDDGYLDSVNIERTTDWTQQQEERWEEICAVNPDLDLIPSPDAVELLVETPSGYQPVER</sequence>
<proteinExistence type="predicted"/>
<protein>
    <submittedName>
        <fullName evidence="1">Uncharacterized protein</fullName>
    </submittedName>
</protein>
<dbReference type="AlphaFoldDB" id="A0AB36CMQ2"/>
<dbReference type="Proteomes" id="UP000544551">
    <property type="component" value="Unassembled WGS sequence"/>
</dbReference>
<reference evidence="1 2" key="1">
    <citation type="submission" date="2020-04" db="EMBL/GenBank/DDBJ databases">
        <authorList>
            <person name="Hitch T.C.A."/>
            <person name="Wylensek D."/>
            <person name="Clavel T."/>
        </authorList>
    </citation>
    <scope>NUCLEOTIDE SEQUENCE [LARGE SCALE GENOMIC DNA]</scope>
    <source>
        <strain evidence="1 2">BL-383-APC-3D</strain>
    </source>
</reference>
<organism evidence="1 2">
    <name type="scientific">Corynebacterium stationis</name>
    <dbReference type="NCBI Taxonomy" id="1705"/>
    <lineage>
        <taxon>Bacteria</taxon>
        <taxon>Bacillati</taxon>
        <taxon>Actinomycetota</taxon>
        <taxon>Actinomycetes</taxon>
        <taxon>Mycobacteriales</taxon>
        <taxon>Corynebacteriaceae</taxon>
        <taxon>Corynebacterium</taxon>
    </lineage>
</organism>
<dbReference type="RefSeq" id="WP_168970335.1">
    <property type="nucleotide sequence ID" value="NZ_JABAFZ010000010.1"/>
</dbReference>
<evidence type="ECO:0000313" key="1">
    <source>
        <dbReference type="EMBL" id="NME90220.1"/>
    </source>
</evidence>
<name>A0AB36CMQ2_9CORY</name>
<comment type="caution">
    <text evidence="1">The sequence shown here is derived from an EMBL/GenBank/DDBJ whole genome shotgun (WGS) entry which is preliminary data.</text>
</comment>
<dbReference type="EMBL" id="JABAFZ010000010">
    <property type="protein sequence ID" value="NME90220.1"/>
    <property type="molecule type" value="Genomic_DNA"/>
</dbReference>
<gene>
    <name evidence="1" type="ORF">HF853_11165</name>
</gene>